<accession>A0AAV2ZIR3</accession>
<keyword evidence="3 7" id="KW-0547">Nucleotide-binding</keyword>
<dbReference type="InterPro" id="IPR011009">
    <property type="entry name" value="Kinase-like_dom_sf"/>
</dbReference>
<evidence type="ECO:0000256" key="5">
    <source>
        <dbReference type="ARBA" id="ARBA00022840"/>
    </source>
</evidence>
<evidence type="ECO:0008006" key="14">
    <source>
        <dbReference type="Google" id="ProtNLM"/>
    </source>
</evidence>
<evidence type="ECO:0000256" key="2">
    <source>
        <dbReference type="ARBA" id="ARBA00022679"/>
    </source>
</evidence>
<sequence length="845" mass="92712">MFSPTGAAMRESRKPQLQLQPEEDLDPAMATKDVDVDRVVSIHMRQTSMHSSDSDVDAEARCIDAASTDIVDVAAKALDQRQPSGASASASADGNGSVNSSASSSSGSGSGEPIMPLAHTHSGDNNDRGHARRTINLPHLDKSPGRDSPVNVASNATRSLSSSFAGGSYSFEEIMSPRAQNGGKRFLNGYMQHRVAMAGGFLKSWKRKYFRLRDHALLCYKGQDDSTPLFEVVFTVHTHLQLDSDRQNGKVSATSMVIVLQSVDVVGHTTPTKSVETPIYLKAENADDFARWVGGLRNKIEARKRAMTSATVHTVVTTDEFDMLSPPHNASAEDWNNINARRSLEERQNSNRSDSNQRDAQLTRQASGSPSTSRGSVQPVMDPATMSLVFSSTPDLPEFQTFKSKFLLLKEIGEGAFSIVHKGVSRLTGQLHAIKCSKASAALEEEVGILRKLSHPNVVSLEGVYKEDEMYYVVMDFLGDGDLCDLLIRRQRLNEHDAKVIVYQVIMAIDYLHRRNILHRDIKPENILTHGNIVKLADFGLAKQLPNASSMLKRSCGTLEYAAPEILCGRAYGLKSDIFSLGVVLYVLLYGAFPFSVESAAALQRMERFPDGVDVRDMSCLSRQNEQWKLVSPEAQDILLKMLTANEKERPSAKDLLQHPWLEAVSESMTVASVGTPHASRETNVEEEEVSRIADCRQKGFVELLSRGLEMIKYGNKGTTSPHSTILTINIVDRSLSWTAKPNPIASALGTNGSSRKLDIGASKPQSSRTIRFENIKEVRLGHGTDAFLHGRPRPIPEVARCLSIISTSRSLDLELRVASQRDFLAAGLAHLLKDVRVTPPLGNS</sequence>
<keyword evidence="13" id="KW-1185">Reference proteome</keyword>
<dbReference type="PROSITE" id="PS00108">
    <property type="entry name" value="PROTEIN_KINASE_ST"/>
    <property type="match status" value="1"/>
</dbReference>
<evidence type="ECO:0000256" key="3">
    <source>
        <dbReference type="ARBA" id="ARBA00022741"/>
    </source>
</evidence>
<dbReference type="SMART" id="SM00233">
    <property type="entry name" value="PH"/>
    <property type="match status" value="1"/>
</dbReference>
<organism evidence="12 13">
    <name type="scientific">Lagenidium giganteum</name>
    <dbReference type="NCBI Taxonomy" id="4803"/>
    <lineage>
        <taxon>Eukaryota</taxon>
        <taxon>Sar</taxon>
        <taxon>Stramenopiles</taxon>
        <taxon>Oomycota</taxon>
        <taxon>Peronosporomycetes</taxon>
        <taxon>Pythiales</taxon>
        <taxon>Pythiaceae</taxon>
    </lineage>
</organism>
<dbReference type="SUPFAM" id="SSF50729">
    <property type="entry name" value="PH domain-like"/>
    <property type="match status" value="1"/>
</dbReference>
<keyword evidence="4" id="KW-0418">Kinase</keyword>
<dbReference type="GO" id="GO:0004674">
    <property type="term" value="F:protein serine/threonine kinase activity"/>
    <property type="evidence" value="ECO:0007669"/>
    <property type="project" value="UniProtKB-KW"/>
</dbReference>
<gene>
    <name evidence="12" type="ORF">N0F65_007542</name>
</gene>
<feature type="binding site" evidence="7">
    <location>
        <begin position="525"/>
        <end position="526"/>
    </location>
    <ligand>
        <name>ATP</name>
        <dbReference type="ChEBI" id="CHEBI:30616"/>
    </ligand>
</feature>
<dbReference type="AlphaFoldDB" id="A0AAV2ZIR3"/>
<evidence type="ECO:0000256" key="1">
    <source>
        <dbReference type="ARBA" id="ARBA00022527"/>
    </source>
</evidence>
<dbReference type="Pfam" id="PF00069">
    <property type="entry name" value="Pkinase"/>
    <property type="match status" value="1"/>
</dbReference>
<dbReference type="Gene3D" id="1.10.510.10">
    <property type="entry name" value="Transferase(Phosphotransferase) domain 1"/>
    <property type="match status" value="1"/>
</dbReference>
<dbReference type="InterPro" id="IPR000719">
    <property type="entry name" value="Prot_kinase_dom"/>
</dbReference>
<dbReference type="InterPro" id="IPR008271">
    <property type="entry name" value="Ser/Thr_kinase_AS"/>
</dbReference>
<evidence type="ECO:0000256" key="7">
    <source>
        <dbReference type="PIRSR" id="PIRSR630616-2"/>
    </source>
</evidence>
<name>A0AAV2ZIR3_9STRA</name>
<dbReference type="PROSITE" id="PS50003">
    <property type="entry name" value="PH_DOMAIN"/>
    <property type="match status" value="1"/>
</dbReference>
<dbReference type="SMART" id="SM00220">
    <property type="entry name" value="S_TKc"/>
    <property type="match status" value="1"/>
</dbReference>
<feature type="region of interest" description="Disordered" evidence="9">
    <location>
        <begin position="82"/>
        <end position="153"/>
    </location>
</feature>
<feature type="cross-link" description="Glycyl lysine isopeptide (Lys-Gly) (interchain with G-Cter in SUMO2)" evidence="8">
    <location>
        <position position="523"/>
    </location>
</feature>
<dbReference type="PROSITE" id="PS50011">
    <property type="entry name" value="PROTEIN_KINASE_DOM"/>
    <property type="match status" value="1"/>
</dbReference>
<evidence type="ECO:0000313" key="12">
    <source>
        <dbReference type="EMBL" id="DBA05380.1"/>
    </source>
</evidence>
<keyword evidence="5 7" id="KW-0067">ATP-binding</keyword>
<evidence type="ECO:0000259" key="11">
    <source>
        <dbReference type="PROSITE" id="PS50011"/>
    </source>
</evidence>
<proteinExistence type="predicted"/>
<feature type="active site" description="Proton acceptor" evidence="6">
    <location>
        <position position="521"/>
    </location>
</feature>
<dbReference type="FunFam" id="1.10.510.10:FF:000571">
    <property type="entry name" value="Maternal embryonic leucine zipper kinase"/>
    <property type="match status" value="1"/>
</dbReference>
<evidence type="ECO:0000256" key="8">
    <source>
        <dbReference type="PIRSR" id="PIRSR630616-3"/>
    </source>
</evidence>
<feature type="region of interest" description="Disordered" evidence="9">
    <location>
        <begin position="1"/>
        <end position="33"/>
    </location>
</feature>
<keyword evidence="2" id="KW-0808">Transferase</keyword>
<evidence type="ECO:0000256" key="4">
    <source>
        <dbReference type="ARBA" id="ARBA00022777"/>
    </source>
</evidence>
<dbReference type="InterPro" id="IPR011993">
    <property type="entry name" value="PH-like_dom_sf"/>
</dbReference>
<feature type="compositionally biased region" description="Polar residues" evidence="9">
    <location>
        <begin position="350"/>
        <end position="376"/>
    </location>
</feature>
<evidence type="ECO:0000256" key="9">
    <source>
        <dbReference type="SAM" id="MobiDB-lite"/>
    </source>
</evidence>
<dbReference type="InterPro" id="IPR001849">
    <property type="entry name" value="PH_domain"/>
</dbReference>
<feature type="domain" description="PH" evidence="10">
    <location>
        <begin position="184"/>
        <end position="301"/>
    </location>
</feature>
<dbReference type="Gene3D" id="2.30.29.30">
    <property type="entry name" value="Pleckstrin-homology domain (PH domain)/Phosphotyrosine-binding domain (PTB)"/>
    <property type="match status" value="2"/>
</dbReference>
<reference evidence="12" key="2">
    <citation type="journal article" date="2023" name="Microbiol Resour">
        <title>Decontamination and Annotation of the Draft Genome Sequence of the Oomycete Lagenidium giganteum ARSEF 373.</title>
        <authorList>
            <person name="Morgan W.R."/>
            <person name="Tartar A."/>
        </authorList>
    </citation>
    <scope>NUCLEOTIDE SEQUENCE</scope>
    <source>
        <strain evidence="12">ARSEF 373</strain>
    </source>
</reference>
<dbReference type="Proteomes" id="UP001146120">
    <property type="component" value="Unassembled WGS sequence"/>
</dbReference>
<feature type="compositionally biased region" description="Low complexity" evidence="9">
    <location>
        <begin position="84"/>
        <end position="107"/>
    </location>
</feature>
<evidence type="ECO:0000259" key="10">
    <source>
        <dbReference type="PROSITE" id="PS50003"/>
    </source>
</evidence>
<dbReference type="SUPFAM" id="SSF56112">
    <property type="entry name" value="Protein kinase-like (PK-like)"/>
    <property type="match status" value="1"/>
</dbReference>
<dbReference type="CDD" id="cd05117">
    <property type="entry name" value="STKc_CAMK"/>
    <property type="match status" value="1"/>
</dbReference>
<feature type="binding site" evidence="7">
    <location>
        <position position="435"/>
    </location>
    <ligand>
        <name>ATP</name>
        <dbReference type="ChEBI" id="CHEBI:30616"/>
    </ligand>
</feature>
<dbReference type="EMBL" id="DAKRPA010000001">
    <property type="protein sequence ID" value="DBA05380.1"/>
    <property type="molecule type" value="Genomic_DNA"/>
</dbReference>
<feature type="binding site" evidence="7">
    <location>
        <position position="538"/>
    </location>
    <ligand>
        <name>ATP</name>
        <dbReference type="ChEBI" id="CHEBI:30616"/>
    </ligand>
</feature>
<protein>
    <recommendedName>
        <fullName evidence="14">CAMK/CAMK2 protein kinase</fullName>
    </recommendedName>
</protein>
<evidence type="ECO:0000313" key="13">
    <source>
        <dbReference type="Proteomes" id="UP001146120"/>
    </source>
</evidence>
<keyword evidence="1" id="KW-0723">Serine/threonine-protein kinase</keyword>
<comment type="caution">
    <text evidence="12">The sequence shown here is derived from an EMBL/GenBank/DDBJ whole genome shotgun (WGS) entry which is preliminary data.</text>
</comment>
<evidence type="ECO:0000256" key="6">
    <source>
        <dbReference type="PIRSR" id="PIRSR630616-1"/>
    </source>
</evidence>
<dbReference type="Pfam" id="PF00169">
    <property type="entry name" value="PH"/>
    <property type="match status" value="1"/>
</dbReference>
<dbReference type="InterPro" id="IPR030616">
    <property type="entry name" value="Aur-like"/>
</dbReference>
<feature type="domain" description="Protein kinase" evidence="11">
    <location>
        <begin position="406"/>
        <end position="662"/>
    </location>
</feature>
<feature type="region of interest" description="Disordered" evidence="9">
    <location>
        <begin position="345"/>
        <end position="379"/>
    </location>
</feature>
<dbReference type="GO" id="GO:0005524">
    <property type="term" value="F:ATP binding"/>
    <property type="evidence" value="ECO:0007669"/>
    <property type="project" value="UniProtKB-KW"/>
</dbReference>
<dbReference type="PANTHER" id="PTHR24350">
    <property type="entry name" value="SERINE/THREONINE-PROTEIN KINASE IAL-RELATED"/>
    <property type="match status" value="1"/>
</dbReference>
<reference evidence="12" key="1">
    <citation type="submission" date="2022-11" db="EMBL/GenBank/DDBJ databases">
        <authorList>
            <person name="Morgan W.R."/>
            <person name="Tartar A."/>
        </authorList>
    </citation>
    <scope>NUCLEOTIDE SEQUENCE</scope>
    <source>
        <strain evidence="12">ARSEF 373</strain>
    </source>
</reference>
<dbReference type="Gene3D" id="3.30.200.20">
    <property type="entry name" value="Phosphorylase Kinase, domain 1"/>
    <property type="match status" value="1"/>
</dbReference>